<dbReference type="InterPro" id="IPR027843">
    <property type="entry name" value="DUF4440"/>
</dbReference>
<feature type="domain" description="DUF4440" evidence="1">
    <location>
        <begin position="25"/>
        <end position="119"/>
    </location>
</feature>
<sequence length="135" mass="14887">MTATNPYFDDVLSTHVLIRAWLSGEAVAAENCAQLLARFSPDFTMVAPGGMRLDHFGLTRFFQGAGGSRPGLAMRITDLQLIQESAAGATVSYREFQSLPGAENTERWSTVVYEKTPDGALLWRHLHETWAARAD</sequence>
<dbReference type="SUPFAM" id="SSF54427">
    <property type="entry name" value="NTF2-like"/>
    <property type="match status" value="1"/>
</dbReference>
<gene>
    <name evidence="2" type="ORF">SAMN03097694_4835</name>
</gene>
<evidence type="ECO:0000259" key="1">
    <source>
        <dbReference type="Pfam" id="PF14534"/>
    </source>
</evidence>
<dbReference type="InterPro" id="IPR016918">
    <property type="entry name" value="UCP029394"/>
</dbReference>
<accession>A0AB38CE91</accession>
<dbReference type="RefSeq" id="WP_072456063.1">
    <property type="nucleotide sequence ID" value="NZ_FPKH01000006.1"/>
</dbReference>
<organism evidence="2 3">
    <name type="scientific">Janthinobacterium lividum</name>
    <dbReference type="NCBI Taxonomy" id="29581"/>
    <lineage>
        <taxon>Bacteria</taxon>
        <taxon>Pseudomonadati</taxon>
        <taxon>Pseudomonadota</taxon>
        <taxon>Betaproteobacteria</taxon>
        <taxon>Burkholderiales</taxon>
        <taxon>Oxalobacteraceae</taxon>
        <taxon>Janthinobacterium</taxon>
    </lineage>
</organism>
<proteinExistence type="predicted"/>
<name>A0AB38CE91_9BURK</name>
<dbReference type="Pfam" id="PF14534">
    <property type="entry name" value="DUF4440"/>
    <property type="match status" value="1"/>
</dbReference>
<dbReference type="InterPro" id="IPR032710">
    <property type="entry name" value="NTF2-like_dom_sf"/>
</dbReference>
<dbReference type="Proteomes" id="UP000182489">
    <property type="component" value="Unassembled WGS sequence"/>
</dbReference>
<dbReference type="Gene3D" id="3.10.450.50">
    <property type="match status" value="1"/>
</dbReference>
<dbReference type="AlphaFoldDB" id="A0AB38CE91"/>
<evidence type="ECO:0000313" key="3">
    <source>
        <dbReference type="Proteomes" id="UP000182489"/>
    </source>
</evidence>
<comment type="caution">
    <text evidence="2">The sequence shown here is derived from an EMBL/GenBank/DDBJ whole genome shotgun (WGS) entry which is preliminary data.</text>
</comment>
<reference evidence="2 3" key="1">
    <citation type="submission" date="2016-11" db="EMBL/GenBank/DDBJ databases">
        <authorList>
            <person name="Varghese N."/>
            <person name="Submissions S."/>
        </authorList>
    </citation>
    <scope>NUCLEOTIDE SEQUENCE [LARGE SCALE GENOMIC DNA]</scope>
    <source>
        <strain evidence="2 3">NFR18</strain>
    </source>
</reference>
<evidence type="ECO:0000313" key="2">
    <source>
        <dbReference type="EMBL" id="SFY15449.1"/>
    </source>
</evidence>
<dbReference type="EMBL" id="FPKH01000006">
    <property type="protein sequence ID" value="SFY15449.1"/>
    <property type="molecule type" value="Genomic_DNA"/>
</dbReference>
<dbReference type="PIRSF" id="PIRSF029394">
    <property type="entry name" value="UCP029394"/>
    <property type="match status" value="1"/>
</dbReference>
<protein>
    <recommendedName>
        <fullName evidence="1">DUF4440 domain-containing protein</fullName>
    </recommendedName>
</protein>